<feature type="transmembrane region" description="Helical" evidence="10">
    <location>
        <begin position="41"/>
        <end position="61"/>
    </location>
</feature>
<reference evidence="12 13" key="1">
    <citation type="submission" date="2016-02" db="EMBL/GenBank/DDBJ databases">
        <authorList>
            <person name="Wen L."/>
            <person name="He K."/>
            <person name="Yang H."/>
        </authorList>
    </citation>
    <scope>NUCLEOTIDE SEQUENCE [LARGE SCALE GENOMIC DNA]</scope>
    <source>
        <strain evidence="12 13">CD09_2</strain>
    </source>
</reference>
<evidence type="ECO:0000313" key="13">
    <source>
        <dbReference type="Proteomes" id="UP000077262"/>
    </source>
</evidence>
<dbReference type="InterPro" id="IPR013525">
    <property type="entry name" value="ABC2_TM"/>
</dbReference>
<keyword evidence="6 10" id="KW-0812">Transmembrane</keyword>
<comment type="similarity">
    <text evidence="2">Belongs to the ABC-2 integral membrane protein family.</text>
</comment>
<keyword evidence="7 10" id="KW-1133">Transmembrane helix</keyword>
<evidence type="ECO:0000256" key="5">
    <source>
        <dbReference type="ARBA" id="ARBA00022597"/>
    </source>
</evidence>
<dbReference type="PRINTS" id="PR00164">
    <property type="entry name" value="ABC2TRNSPORT"/>
</dbReference>
<keyword evidence="3" id="KW-0813">Transport</keyword>
<keyword evidence="8" id="KW-0625">Polysaccharide transport</keyword>
<organism evidence="12 13">
    <name type="scientific">Sphingobium yanoikuyae</name>
    <name type="common">Sphingomonas yanoikuyae</name>
    <dbReference type="NCBI Taxonomy" id="13690"/>
    <lineage>
        <taxon>Bacteria</taxon>
        <taxon>Pseudomonadati</taxon>
        <taxon>Pseudomonadota</taxon>
        <taxon>Alphaproteobacteria</taxon>
        <taxon>Sphingomonadales</taxon>
        <taxon>Sphingomonadaceae</taxon>
        <taxon>Sphingobium</taxon>
    </lineage>
</organism>
<evidence type="ECO:0000256" key="10">
    <source>
        <dbReference type="SAM" id="Phobius"/>
    </source>
</evidence>
<evidence type="ECO:0000256" key="1">
    <source>
        <dbReference type="ARBA" id="ARBA00004651"/>
    </source>
</evidence>
<evidence type="ECO:0000256" key="7">
    <source>
        <dbReference type="ARBA" id="ARBA00022989"/>
    </source>
</evidence>
<dbReference type="GO" id="GO:0140359">
    <property type="term" value="F:ABC-type transporter activity"/>
    <property type="evidence" value="ECO:0007669"/>
    <property type="project" value="InterPro"/>
</dbReference>
<dbReference type="Proteomes" id="UP000077262">
    <property type="component" value="Unassembled WGS sequence"/>
</dbReference>
<comment type="caution">
    <text evidence="12">The sequence shown here is derived from an EMBL/GenBank/DDBJ whole genome shotgun (WGS) entry which is preliminary data.</text>
</comment>
<feature type="transmembrane region" description="Helical" evidence="10">
    <location>
        <begin position="73"/>
        <end position="90"/>
    </location>
</feature>
<evidence type="ECO:0000313" key="12">
    <source>
        <dbReference type="EMBL" id="OAH47329.1"/>
    </source>
</evidence>
<evidence type="ECO:0000256" key="9">
    <source>
        <dbReference type="ARBA" id="ARBA00023136"/>
    </source>
</evidence>
<evidence type="ECO:0000256" key="3">
    <source>
        <dbReference type="ARBA" id="ARBA00022448"/>
    </source>
</evidence>
<comment type="subcellular location">
    <subcellularLocation>
        <location evidence="1">Cell membrane</location>
        <topology evidence="1">Multi-pass membrane protein</topology>
    </subcellularLocation>
</comment>
<dbReference type="PANTHER" id="PTHR30413:SF10">
    <property type="entry name" value="CAPSULE POLYSACCHARIDE EXPORT INNER-MEMBRANE PROTEIN CTRC"/>
    <property type="match status" value="1"/>
</dbReference>
<proteinExistence type="inferred from homology"/>
<dbReference type="EMBL" id="LSTR01000013">
    <property type="protein sequence ID" value="OAH47329.1"/>
    <property type="molecule type" value="Genomic_DNA"/>
</dbReference>
<feature type="domain" description="ABC-2 type transporter transmembrane" evidence="11">
    <location>
        <begin position="22"/>
        <end position="229"/>
    </location>
</feature>
<evidence type="ECO:0000256" key="8">
    <source>
        <dbReference type="ARBA" id="ARBA00023047"/>
    </source>
</evidence>
<gene>
    <name evidence="12" type="ORF">AX777_24345</name>
</gene>
<evidence type="ECO:0000259" key="11">
    <source>
        <dbReference type="Pfam" id="PF01061"/>
    </source>
</evidence>
<keyword evidence="9 10" id="KW-0472">Membrane</keyword>
<feature type="transmembrane region" description="Helical" evidence="10">
    <location>
        <begin position="236"/>
        <end position="257"/>
    </location>
</feature>
<keyword evidence="5" id="KW-0762">Sugar transport</keyword>
<dbReference type="InterPro" id="IPR000412">
    <property type="entry name" value="ABC_2_transport"/>
</dbReference>
<name>A0A177K1I8_SPHYA</name>
<dbReference type="PANTHER" id="PTHR30413">
    <property type="entry name" value="INNER MEMBRANE TRANSPORT PERMEASE"/>
    <property type="match status" value="1"/>
</dbReference>
<dbReference type="Pfam" id="PF01061">
    <property type="entry name" value="ABC2_membrane"/>
    <property type="match status" value="1"/>
</dbReference>
<keyword evidence="4" id="KW-1003">Cell membrane</keyword>
<evidence type="ECO:0000256" key="4">
    <source>
        <dbReference type="ARBA" id="ARBA00022475"/>
    </source>
</evidence>
<protein>
    <submittedName>
        <fullName evidence="12">ABC transporter</fullName>
    </submittedName>
</protein>
<evidence type="ECO:0000256" key="6">
    <source>
        <dbReference type="ARBA" id="ARBA00022692"/>
    </source>
</evidence>
<feature type="transmembrane region" description="Helical" evidence="10">
    <location>
        <begin position="149"/>
        <end position="175"/>
    </location>
</feature>
<sequence>MVVSNHDRSLTPSSWSTQAAVLHALILRELHSRFGRDNIGYLWLIGEPMMLATVISSIHTLTQSHHPAGMHPFAFTVIGYCIFIIFRGIFNRAEGAVEGSASLLHHRMVTPLDIMVVKAVIETVGCMGSMAILLTIGIMLGIAEPPARPLYLFLGASLVTWWSFALSLIIAGVTFGSHTLGRFVHPISYFMVPLSGAFWTMSFLPVAFRDIMAWNPMVTMFEIARYGQFRAADSRYLYPEYAIAVCAVLTLIGLMVIRKLREKVQAN</sequence>
<accession>A0A177K1I8</accession>
<dbReference type="AlphaFoldDB" id="A0A177K1I8"/>
<dbReference type="GO" id="GO:0043190">
    <property type="term" value="C:ATP-binding cassette (ABC) transporter complex"/>
    <property type="evidence" value="ECO:0007669"/>
    <property type="project" value="InterPro"/>
</dbReference>
<evidence type="ECO:0000256" key="2">
    <source>
        <dbReference type="ARBA" id="ARBA00007783"/>
    </source>
</evidence>
<dbReference type="GO" id="GO:0015920">
    <property type="term" value="P:lipopolysaccharide transport"/>
    <property type="evidence" value="ECO:0007669"/>
    <property type="project" value="TreeGrafter"/>
</dbReference>
<feature type="transmembrane region" description="Helical" evidence="10">
    <location>
        <begin position="116"/>
        <end position="143"/>
    </location>
</feature>
<dbReference type="GO" id="GO:0015774">
    <property type="term" value="P:polysaccharide transport"/>
    <property type="evidence" value="ECO:0007669"/>
    <property type="project" value="UniProtKB-KW"/>
</dbReference>
<feature type="transmembrane region" description="Helical" evidence="10">
    <location>
        <begin position="187"/>
        <end position="208"/>
    </location>
</feature>